<dbReference type="HOGENOM" id="CLU_3255196_0_0_10"/>
<dbReference type="AlphaFoldDB" id="G5SRP0"/>
<comment type="caution">
    <text evidence="1">The sequence shown here is derived from an EMBL/GenBank/DDBJ whole genome shotgun (WGS) entry which is preliminary data.</text>
</comment>
<accession>G5SRP0</accession>
<name>G5SRP0_9BACT</name>
<gene>
    <name evidence="1" type="ORF">HMPREF9441_02032</name>
</gene>
<evidence type="ECO:0000313" key="2">
    <source>
        <dbReference type="Proteomes" id="UP000003598"/>
    </source>
</evidence>
<dbReference type="Proteomes" id="UP000003598">
    <property type="component" value="Unassembled WGS sequence"/>
</dbReference>
<keyword evidence="2" id="KW-1185">Reference proteome</keyword>
<proteinExistence type="predicted"/>
<evidence type="ECO:0000313" key="1">
    <source>
        <dbReference type="EMBL" id="EHH00032.1"/>
    </source>
</evidence>
<reference evidence="1 2" key="1">
    <citation type="submission" date="2011-03" db="EMBL/GenBank/DDBJ databases">
        <authorList>
            <person name="Weinstock G."/>
            <person name="Sodergren E."/>
            <person name="Clifton S."/>
            <person name="Fulton L."/>
            <person name="Fulton B."/>
            <person name="Courtney L."/>
            <person name="Fronick C."/>
            <person name="Harrison M."/>
            <person name="Strong C."/>
            <person name="Farmer C."/>
            <person name="Delahaunty K."/>
            <person name="Markovic C."/>
            <person name="Hall O."/>
            <person name="Minx P."/>
            <person name="Tomlinson C."/>
            <person name="Mitreva M."/>
            <person name="Hou S."/>
            <person name="Chen J."/>
            <person name="Wollam A."/>
            <person name="Pepin K.H."/>
            <person name="Johnson M."/>
            <person name="Bhonagiri V."/>
            <person name="Zhang X."/>
            <person name="Suruliraj S."/>
            <person name="Warren W."/>
            <person name="Chinwalla A."/>
            <person name="Mardis E.R."/>
            <person name="Wilson R.K."/>
        </authorList>
    </citation>
    <scope>NUCLEOTIDE SEQUENCE [LARGE SCALE GENOMIC DNA]</scope>
    <source>
        <strain evidence="1 2">YIT 11840</strain>
    </source>
</reference>
<dbReference type="EMBL" id="AFFY01000025">
    <property type="protein sequence ID" value="EHH00032.1"/>
    <property type="molecule type" value="Genomic_DNA"/>
</dbReference>
<organism evidence="1 2">
    <name type="scientific">Paraprevotella clara YIT 11840</name>
    <dbReference type="NCBI Taxonomy" id="762968"/>
    <lineage>
        <taxon>Bacteria</taxon>
        <taxon>Pseudomonadati</taxon>
        <taxon>Bacteroidota</taxon>
        <taxon>Bacteroidia</taxon>
        <taxon>Bacteroidales</taxon>
        <taxon>Prevotellaceae</taxon>
        <taxon>Paraprevotella</taxon>
    </lineage>
</organism>
<protein>
    <submittedName>
        <fullName evidence="1">Uncharacterized protein</fullName>
    </submittedName>
</protein>
<sequence>MKIGVKLGLEIQNLYSKRLWIPSEWVRNEKNENTTTLSRKPD</sequence>